<gene>
    <name evidence="7" type="ORF">M0654_08295</name>
</gene>
<evidence type="ECO:0000256" key="4">
    <source>
        <dbReference type="ARBA" id="ARBA00023163"/>
    </source>
</evidence>
<reference evidence="7 8" key="1">
    <citation type="submission" date="2022-04" db="EMBL/GenBank/DDBJ databases">
        <title>Rhizobium coralii sp. nov., isolated from coral Turbinaria peltata.</title>
        <authorList>
            <person name="Sun H."/>
        </authorList>
    </citation>
    <scope>NUCLEOTIDE SEQUENCE [LARGE SCALE GENOMIC DNA]</scope>
    <source>
        <strain evidence="7 8">NTR19</strain>
    </source>
</reference>
<sequence length="527" mass="57602">MRAPIGLRISTRRKALSISQAALARAVGVSPSYLNLIEGNKRQVGGTLLQRIAAELGIERDELTGEAEHRLMHELIEAFADPVLADRGMRPEDARHLVATSPGIAAVIAQLYRAYTTAMSSSDAYADRLRADPLLSQLLHQVLSGITAIRSGAEILDSVPDLSSEEQTRFLASISREALGLTAVARNLIGQFDQTSSRSRFASARQEVDDMIFAAQNHFPELEGAAATQRRRIDADGPFDEATMVHLLSRHHAVTIQRSAEPRGGKAFGYEPSSRTLWFRNTVPQSTRQFQMARLIAELNCADVLDDVPGMRRLASPMARQGARRYLATYIAGAILFPYESFLADAVALRYDVDALSERYNASFEQIAHRLVTLRRSGEAGLPFGFLRADPAGRLSKHFPLPGLLLPTSGHACPLWAIYSAFRTSGQIVRQVARFSDGSRFLFVAKAVSRASSGFTDVALPHSVLLITDILHADETVYGDGLNLSDSRLDVPVGPTCRLCTRTDCASRQEEPWSPGGESIPPTLVEV</sequence>
<dbReference type="InterPro" id="IPR001387">
    <property type="entry name" value="Cro/C1-type_HTH"/>
</dbReference>
<comment type="similarity">
    <text evidence="1">Belongs to the short-chain fatty acyl-CoA assimilation regulator (ScfR) family.</text>
</comment>
<dbReference type="InterPro" id="IPR010359">
    <property type="entry name" value="IrrE_HExxH"/>
</dbReference>
<keyword evidence="8" id="KW-1185">Reference proteome</keyword>
<evidence type="ECO:0000256" key="2">
    <source>
        <dbReference type="ARBA" id="ARBA00023015"/>
    </source>
</evidence>
<evidence type="ECO:0000313" key="7">
    <source>
        <dbReference type="EMBL" id="MCK8779987.1"/>
    </source>
</evidence>
<evidence type="ECO:0000256" key="1">
    <source>
        <dbReference type="ARBA" id="ARBA00007227"/>
    </source>
</evidence>
<name>A0ABT0IQ36_9HYPH</name>
<dbReference type="PANTHER" id="PTHR46797:SF23">
    <property type="entry name" value="HTH-TYPE TRANSCRIPTIONAL REGULATOR SUTR"/>
    <property type="match status" value="1"/>
</dbReference>
<dbReference type="Pfam" id="PF09856">
    <property type="entry name" value="ScfRs"/>
    <property type="match status" value="1"/>
</dbReference>
<dbReference type="SMART" id="SM00530">
    <property type="entry name" value="HTH_XRE"/>
    <property type="match status" value="1"/>
</dbReference>
<keyword evidence="3" id="KW-0238">DNA-binding</keyword>
<protein>
    <submittedName>
        <fullName evidence="7">Short-chain fatty acyl-CoA regulator family protein</fullName>
    </submittedName>
</protein>
<dbReference type="Proteomes" id="UP001202827">
    <property type="component" value="Unassembled WGS sequence"/>
</dbReference>
<dbReference type="Pfam" id="PF06114">
    <property type="entry name" value="Peptidase_M78"/>
    <property type="match status" value="1"/>
</dbReference>
<dbReference type="InterPro" id="IPR010982">
    <property type="entry name" value="Lambda_DNA-bd_dom_sf"/>
</dbReference>
<dbReference type="InterPro" id="IPR018653">
    <property type="entry name" value="ScfR_C"/>
</dbReference>
<dbReference type="CDD" id="cd00093">
    <property type="entry name" value="HTH_XRE"/>
    <property type="match status" value="1"/>
</dbReference>
<evidence type="ECO:0000313" key="8">
    <source>
        <dbReference type="Proteomes" id="UP001202827"/>
    </source>
</evidence>
<accession>A0ABT0IQ36</accession>
<evidence type="ECO:0000256" key="5">
    <source>
        <dbReference type="SAM" id="MobiDB-lite"/>
    </source>
</evidence>
<dbReference type="PANTHER" id="PTHR46797">
    <property type="entry name" value="HTH-TYPE TRANSCRIPTIONAL REGULATOR"/>
    <property type="match status" value="1"/>
</dbReference>
<dbReference type="InterPro" id="IPR050807">
    <property type="entry name" value="TransReg_Diox_bact_type"/>
</dbReference>
<feature type="region of interest" description="Disordered" evidence="5">
    <location>
        <begin position="508"/>
        <end position="527"/>
    </location>
</feature>
<dbReference type="RefSeq" id="WP_248682689.1">
    <property type="nucleotide sequence ID" value="NZ_JALPRY010000009.1"/>
</dbReference>
<dbReference type="SUPFAM" id="SSF47413">
    <property type="entry name" value="lambda repressor-like DNA-binding domains"/>
    <property type="match status" value="1"/>
</dbReference>
<dbReference type="Gene3D" id="1.10.260.40">
    <property type="entry name" value="lambda repressor-like DNA-binding domains"/>
    <property type="match status" value="1"/>
</dbReference>
<dbReference type="PROSITE" id="PS50943">
    <property type="entry name" value="HTH_CROC1"/>
    <property type="match status" value="1"/>
</dbReference>
<feature type="domain" description="HTH cro/C1-type" evidence="6">
    <location>
        <begin position="9"/>
        <end position="63"/>
    </location>
</feature>
<organism evidence="7 8">
    <name type="scientific">Neorhizobium turbinariae</name>
    <dbReference type="NCBI Taxonomy" id="2937795"/>
    <lineage>
        <taxon>Bacteria</taxon>
        <taxon>Pseudomonadati</taxon>
        <taxon>Pseudomonadota</taxon>
        <taxon>Alphaproteobacteria</taxon>
        <taxon>Hyphomicrobiales</taxon>
        <taxon>Rhizobiaceae</taxon>
        <taxon>Rhizobium/Agrobacterium group</taxon>
        <taxon>Neorhizobium</taxon>
    </lineage>
</organism>
<comment type="caution">
    <text evidence="7">The sequence shown here is derived from an EMBL/GenBank/DDBJ whole genome shotgun (WGS) entry which is preliminary data.</text>
</comment>
<evidence type="ECO:0000256" key="3">
    <source>
        <dbReference type="ARBA" id="ARBA00023125"/>
    </source>
</evidence>
<keyword evidence="4" id="KW-0804">Transcription</keyword>
<keyword evidence="2" id="KW-0805">Transcription regulation</keyword>
<proteinExistence type="inferred from homology"/>
<evidence type="ECO:0000259" key="6">
    <source>
        <dbReference type="PROSITE" id="PS50943"/>
    </source>
</evidence>
<dbReference type="EMBL" id="JALPRY010000009">
    <property type="protein sequence ID" value="MCK8779987.1"/>
    <property type="molecule type" value="Genomic_DNA"/>
</dbReference>
<dbReference type="Pfam" id="PF01381">
    <property type="entry name" value="HTH_3"/>
    <property type="match status" value="1"/>
</dbReference>